<evidence type="ECO:0000313" key="2">
    <source>
        <dbReference type="EMBL" id="KAK4768120.1"/>
    </source>
</evidence>
<sequence>MRLMSYGMLRTKLPKILRQRQFKLLSFCKGLLFFLAGIAWIALSPFCIRRSSWMLILLALISPQTCPDENEMEIASPEEIFEVDEIFSSVMDAQDGKREIDTSMLVLALTNDETDHKEVTKEDVDPHSIIDCTIECGNLKQEVKVNSNIDTVKDIVVNDVHYRNY</sequence>
<reference evidence="2 3" key="1">
    <citation type="journal article" date="2023" name="Hortic Res">
        <title>Pangenome of water caltrop reveals structural variations and asymmetric subgenome divergence after allopolyploidization.</title>
        <authorList>
            <person name="Zhang X."/>
            <person name="Chen Y."/>
            <person name="Wang L."/>
            <person name="Yuan Y."/>
            <person name="Fang M."/>
            <person name="Shi L."/>
            <person name="Lu R."/>
            <person name="Comes H.P."/>
            <person name="Ma Y."/>
            <person name="Chen Y."/>
            <person name="Huang G."/>
            <person name="Zhou Y."/>
            <person name="Zheng Z."/>
            <person name="Qiu Y."/>
        </authorList>
    </citation>
    <scope>NUCLEOTIDE SEQUENCE [LARGE SCALE GENOMIC DNA]</scope>
    <source>
        <tissue evidence="2">Roots</tissue>
    </source>
</reference>
<proteinExistence type="predicted"/>
<name>A0AAN7KKA9_9MYRT</name>
<dbReference type="EMBL" id="JAXIOK010000006">
    <property type="protein sequence ID" value="KAK4768120.1"/>
    <property type="molecule type" value="Genomic_DNA"/>
</dbReference>
<comment type="caution">
    <text evidence="2">The sequence shown here is derived from an EMBL/GenBank/DDBJ whole genome shotgun (WGS) entry which is preliminary data.</text>
</comment>
<protein>
    <submittedName>
        <fullName evidence="2">Uncharacterized protein</fullName>
    </submittedName>
</protein>
<organism evidence="2 3">
    <name type="scientific">Trapa incisa</name>
    <dbReference type="NCBI Taxonomy" id="236973"/>
    <lineage>
        <taxon>Eukaryota</taxon>
        <taxon>Viridiplantae</taxon>
        <taxon>Streptophyta</taxon>
        <taxon>Embryophyta</taxon>
        <taxon>Tracheophyta</taxon>
        <taxon>Spermatophyta</taxon>
        <taxon>Magnoliopsida</taxon>
        <taxon>eudicotyledons</taxon>
        <taxon>Gunneridae</taxon>
        <taxon>Pentapetalae</taxon>
        <taxon>rosids</taxon>
        <taxon>malvids</taxon>
        <taxon>Myrtales</taxon>
        <taxon>Lythraceae</taxon>
        <taxon>Trapa</taxon>
    </lineage>
</organism>
<keyword evidence="1" id="KW-1133">Transmembrane helix</keyword>
<dbReference type="AlphaFoldDB" id="A0AAN7KKA9"/>
<accession>A0AAN7KKA9</accession>
<evidence type="ECO:0000256" key="1">
    <source>
        <dbReference type="SAM" id="Phobius"/>
    </source>
</evidence>
<feature type="transmembrane region" description="Helical" evidence="1">
    <location>
        <begin position="21"/>
        <end position="43"/>
    </location>
</feature>
<gene>
    <name evidence="2" type="ORF">SAY87_003261</name>
</gene>
<keyword evidence="3" id="KW-1185">Reference proteome</keyword>
<keyword evidence="1" id="KW-0472">Membrane</keyword>
<keyword evidence="1" id="KW-0812">Transmembrane</keyword>
<dbReference type="Proteomes" id="UP001345219">
    <property type="component" value="Chromosome 3"/>
</dbReference>
<evidence type="ECO:0000313" key="3">
    <source>
        <dbReference type="Proteomes" id="UP001345219"/>
    </source>
</evidence>